<accession>A0A1Q4HAM3</accession>
<evidence type="ECO:0000313" key="2">
    <source>
        <dbReference type="EMBL" id="PEG51809.1"/>
    </source>
</evidence>
<proteinExistence type="predicted"/>
<reference evidence="2 4" key="2">
    <citation type="submission" date="2017-10" db="EMBL/GenBank/DDBJ databases">
        <title>The new phylogeny of genus Mycobacterium.</title>
        <authorList>
            <person name="Tortoli E."/>
            <person name="Trovato A."/>
            <person name="Cirillo D.M."/>
        </authorList>
    </citation>
    <scope>NUCLEOTIDE SEQUENCE [LARGE SCALE GENOMIC DNA]</scope>
    <source>
        <strain evidence="2 4">IP141170001</strain>
    </source>
</reference>
<evidence type="ECO:0000313" key="3">
    <source>
        <dbReference type="Proteomes" id="UP000191039"/>
    </source>
</evidence>
<protein>
    <recommendedName>
        <fullName evidence="5">Lipoprotein LppU</fullName>
    </recommendedName>
</protein>
<evidence type="ECO:0000313" key="1">
    <source>
        <dbReference type="EMBL" id="OPE50946.1"/>
    </source>
</evidence>
<evidence type="ECO:0008006" key="5">
    <source>
        <dbReference type="Google" id="ProtNLM"/>
    </source>
</evidence>
<organism evidence="2 4">
    <name type="scientific">Mycolicibacterium diernhoferi</name>
    <dbReference type="NCBI Taxonomy" id="1801"/>
    <lineage>
        <taxon>Bacteria</taxon>
        <taxon>Bacillati</taxon>
        <taxon>Actinomycetota</taxon>
        <taxon>Actinomycetes</taxon>
        <taxon>Mycobacteriales</taxon>
        <taxon>Mycobacteriaceae</taxon>
        <taxon>Mycolicibacterium</taxon>
    </lineage>
</organism>
<keyword evidence="4" id="KW-1185">Reference proteome</keyword>
<name>A0A1Q4HAM3_9MYCO</name>
<evidence type="ECO:0000313" key="4">
    <source>
        <dbReference type="Proteomes" id="UP000220340"/>
    </source>
</evidence>
<reference evidence="1 3" key="1">
    <citation type="submission" date="2016-09" db="EMBL/GenBank/DDBJ databases">
        <title>genome sequences of unsequenced Mycobacteria.</title>
        <authorList>
            <person name="Greninger A.L."/>
            <person name="Jerome K.R."/>
            <person name="Mcnair B."/>
            <person name="Wallis C."/>
            <person name="Fang F."/>
        </authorList>
    </citation>
    <scope>NUCLEOTIDE SEQUENCE [LARGE SCALE GENOMIC DNA]</scope>
    <source>
        <strain evidence="1 3">BM1</strain>
    </source>
</reference>
<dbReference type="EMBL" id="MIJD01000242">
    <property type="protein sequence ID" value="OPE50946.1"/>
    <property type="molecule type" value="Genomic_DNA"/>
</dbReference>
<dbReference type="RefSeq" id="WP_073857405.1">
    <property type="nucleotide sequence ID" value="NZ_MIJD01000242.1"/>
</dbReference>
<dbReference type="Proteomes" id="UP000191039">
    <property type="component" value="Unassembled WGS sequence"/>
</dbReference>
<gene>
    <name evidence="1" type="ORF">BV510_20255</name>
    <name evidence="2" type="ORF">CRI78_24615</name>
</gene>
<dbReference type="EMBL" id="PDCR01000042">
    <property type="protein sequence ID" value="PEG51809.1"/>
    <property type="molecule type" value="Genomic_DNA"/>
</dbReference>
<sequence length="152" mass="15976">MVLTGGLTGCSSAAAAAFQVGDCLKVVGTVDRPDAVKAACGSPDSTFKVVATVADSGECPSDVDSYYATHNAFSDTSTTVCMDVDWVLGQCMSVDPDNGRDPVRVDCRDDAQPNRQRATQILQGITDADQCRSGMGYPYDERGFTVCVDGVD</sequence>
<dbReference type="Proteomes" id="UP000220340">
    <property type="component" value="Unassembled WGS sequence"/>
</dbReference>
<dbReference type="STRING" id="1801.BRW64_16765"/>
<dbReference type="OrthoDB" id="3701210at2"/>
<dbReference type="AlphaFoldDB" id="A0A1Q4HAM3"/>
<comment type="caution">
    <text evidence="2">The sequence shown here is derived from an EMBL/GenBank/DDBJ whole genome shotgun (WGS) entry which is preliminary data.</text>
</comment>